<feature type="signal peptide" evidence="3">
    <location>
        <begin position="1"/>
        <end position="18"/>
    </location>
</feature>
<dbReference type="FunFam" id="2.20.100.10:FF:000002">
    <property type="entry name" value="Unc-5 netrin receptor C"/>
    <property type="match status" value="1"/>
</dbReference>
<accession>A0A3M6UQ56</accession>
<evidence type="ECO:0000259" key="4">
    <source>
        <dbReference type="PROSITE" id="PS50234"/>
    </source>
</evidence>
<keyword evidence="1" id="KW-0677">Repeat</keyword>
<dbReference type="PROSITE" id="PS51257">
    <property type="entry name" value="PROKAR_LIPOPROTEIN"/>
    <property type="match status" value="1"/>
</dbReference>
<dbReference type="PRINTS" id="PR01705">
    <property type="entry name" value="TSP1REPEAT"/>
</dbReference>
<dbReference type="PROSITE" id="PS50092">
    <property type="entry name" value="TSP1"/>
    <property type="match status" value="2"/>
</dbReference>
<sequence length="470" mass="52119">MVRIHVVILFCFIGGACARSALYADEDYKTCKRTWKKVGCYRDLVDGKRALPNQMVNIRDKKSKVFIPPKLDWNNYPESLHNLACLCAEKARENGYDAFALQFYGECWSGDNAKDRYAMFDAAKDDKCIMSDFGACDINSEEECVGKQKTNYVYVLEEEPNAPTDGQWSDWGDWTQCDKTCGTGKQVRERTCTNPPPENGGKDCEGSAEDVQDCKLAECPIDGGYTPWEPDTECTKTCGGGTQKLVRTCTNPPPQHGGKDCVGPNEKIEPCNEFPCPTPCTRTLDLAVILDATKSVGKIEFEKSKDFALALVNCMNISPGGTHLGLMVYNINATILIKFNEEDKQEPVIVKSILDQTNKLEARTFTDRALIKANDELFTSEGGDRPQAPDVLVLVTDGRTNTDSVPYDVVLAPLKEKGVKIIAVGVGDNIKVEELKTIAMGKDENVIKVHDFDKLFYQLQDIVDSSCQSK</sequence>
<dbReference type="InterPro" id="IPR036383">
    <property type="entry name" value="TSP1_rpt_sf"/>
</dbReference>
<dbReference type="SUPFAM" id="SSF53300">
    <property type="entry name" value="vWA-like"/>
    <property type="match status" value="1"/>
</dbReference>
<dbReference type="CDD" id="cd01450">
    <property type="entry name" value="vWFA_subfamily_ECM"/>
    <property type="match status" value="1"/>
</dbReference>
<keyword evidence="6" id="KW-1185">Reference proteome</keyword>
<evidence type="ECO:0000256" key="3">
    <source>
        <dbReference type="SAM" id="SignalP"/>
    </source>
</evidence>
<dbReference type="PANTHER" id="PTHR22906">
    <property type="entry name" value="PROPERDIN"/>
    <property type="match status" value="1"/>
</dbReference>
<dbReference type="EMBL" id="RCHS01001025">
    <property type="protein sequence ID" value="RMX55684.1"/>
    <property type="molecule type" value="Genomic_DNA"/>
</dbReference>
<dbReference type="PANTHER" id="PTHR22906:SF54">
    <property type="entry name" value="IG-LIKE DOMAIN-CONTAINING PROTEIN"/>
    <property type="match status" value="1"/>
</dbReference>
<feature type="domain" description="VWFA" evidence="4">
    <location>
        <begin position="285"/>
        <end position="466"/>
    </location>
</feature>
<dbReference type="SMART" id="SM00327">
    <property type="entry name" value="VWA"/>
    <property type="match status" value="1"/>
</dbReference>
<comment type="caution">
    <text evidence="5">The sequence shown here is derived from an EMBL/GenBank/DDBJ whole genome shotgun (WGS) entry which is preliminary data.</text>
</comment>
<keyword evidence="2" id="KW-1015">Disulfide bond</keyword>
<dbReference type="PROSITE" id="PS50234">
    <property type="entry name" value="VWFA"/>
    <property type="match status" value="1"/>
</dbReference>
<dbReference type="Pfam" id="PF00092">
    <property type="entry name" value="VWA"/>
    <property type="match status" value="1"/>
</dbReference>
<dbReference type="SMART" id="SM00209">
    <property type="entry name" value="TSP1"/>
    <property type="match status" value="2"/>
</dbReference>
<reference evidence="5 6" key="1">
    <citation type="journal article" date="2018" name="Sci. Rep.">
        <title>Comparative analysis of the Pocillopora damicornis genome highlights role of immune system in coral evolution.</title>
        <authorList>
            <person name="Cunning R."/>
            <person name="Bay R.A."/>
            <person name="Gillette P."/>
            <person name="Baker A.C."/>
            <person name="Traylor-Knowles N."/>
        </authorList>
    </citation>
    <scope>NUCLEOTIDE SEQUENCE [LARGE SCALE GENOMIC DNA]</scope>
    <source>
        <strain evidence="5">RSMAS</strain>
        <tissue evidence="5">Whole animal</tissue>
    </source>
</reference>
<dbReference type="Proteomes" id="UP000275408">
    <property type="component" value="Unassembled WGS sequence"/>
</dbReference>
<dbReference type="InterPro" id="IPR052065">
    <property type="entry name" value="Compl_asym_regulator"/>
</dbReference>
<dbReference type="Gene3D" id="3.40.50.410">
    <property type="entry name" value="von Willebrand factor, type A domain"/>
    <property type="match status" value="1"/>
</dbReference>
<dbReference type="InterPro" id="IPR036465">
    <property type="entry name" value="vWFA_dom_sf"/>
</dbReference>
<evidence type="ECO:0000313" key="6">
    <source>
        <dbReference type="Proteomes" id="UP000275408"/>
    </source>
</evidence>
<dbReference type="InterPro" id="IPR000884">
    <property type="entry name" value="TSP1_rpt"/>
</dbReference>
<dbReference type="Gene3D" id="2.20.100.10">
    <property type="entry name" value="Thrombospondin type-1 (TSP1) repeat"/>
    <property type="match status" value="2"/>
</dbReference>
<proteinExistence type="predicted"/>
<dbReference type="InterPro" id="IPR002035">
    <property type="entry name" value="VWF_A"/>
</dbReference>
<evidence type="ECO:0000313" key="5">
    <source>
        <dbReference type="EMBL" id="RMX55684.1"/>
    </source>
</evidence>
<evidence type="ECO:0000256" key="1">
    <source>
        <dbReference type="ARBA" id="ARBA00022737"/>
    </source>
</evidence>
<dbReference type="AlphaFoldDB" id="A0A3M6UQ56"/>
<dbReference type="SUPFAM" id="SSF82895">
    <property type="entry name" value="TSP-1 type 1 repeat"/>
    <property type="match status" value="1"/>
</dbReference>
<dbReference type="FunFam" id="2.20.100.10:FF:000001">
    <property type="entry name" value="semaphorin-5A isoform X1"/>
    <property type="match status" value="1"/>
</dbReference>
<keyword evidence="3" id="KW-0732">Signal</keyword>
<organism evidence="5 6">
    <name type="scientific">Pocillopora damicornis</name>
    <name type="common">Cauliflower coral</name>
    <name type="synonym">Millepora damicornis</name>
    <dbReference type="NCBI Taxonomy" id="46731"/>
    <lineage>
        <taxon>Eukaryota</taxon>
        <taxon>Metazoa</taxon>
        <taxon>Cnidaria</taxon>
        <taxon>Anthozoa</taxon>
        <taxon>Hexacorallia</taxon>
        <taxon>Scleractinia</taxon>
        <taxon>Astrocoeniina</taxon>
        <taxon>Pocilloporidae</taxon>
        <taxon>Pocillopora</taxon>
    </lineage>
</organism>
<evidence type="ECO:0000256" key="2">
    <source>
        <dbReference type="ARBA" id="ARBA00023157"/>
    </source>
</evidence>
<dbReference type="OMA" id="EGKCTIG"/>
<name>A0A3M6UQ56_POCDA</name>
<feature type="chain" id="PRO_5018195624" description="VWFA domain-containing protein" evidence="3">
    <location>
        <begin position="19"/>
        <end position="470"/>
    </location>
</feature>
<protein>
    <recommendedName>
        <fullName evidence="4">VWFA domain-containing protein</fullName>
    </recommendedName>
</protein>
<dbReference type="OrthoDB" id="5959906at2759"/>
<gene>
    <name evidence="5" type="ORF">pdam_00018725</name>
</gene>
<dbReference type="Pfam" id="PF00090">
    <property type="entry name" value="TSP_1"/>
    <property type="match status" value="2"/>
</dbReference>